<evidence type="ECO:0000259" key="1">
    <source>
        <dbReference type="Pfam" id="PF26188"/>
    </source>
</evidence>
<dbReference type="OMA" id="HERRPQD"/>
<organism evidence="2 3">
    <name type="scientific">Babesia bovis</name>
    <dbReference type="NCBI Taxonomy" id="5865"/>
    <lineage>
        <taxon>Eukaryota</taxon>
        <taxon>Sar</taxon>
        <taxon>Alveolata</taxon>
        <taxon>Apicomplexa</taxon>
        <taxon>Aconoidasida</taxon>
        <taxon>Piroplasmida</taxon>
        <taxon>Babesiidae</taxon>
        <taxon>Babesia</taxon>
    </lineage>
</organism>
<dbReference type="GO" id="GO:0003723">
    <property type="term" value="F:RNA binding"/>
    <property type="evidence" value="ECO:0007669"/>
    <property type="project" value="TreeGrafter"/>
</dbReference>
<dbReference type="GO" id="GO:0044528">
    <property type="term" value="P:regulation of mitochondrial mRNA stability"/>
    <property type="evidence" value="ECO:0007669"/>
    <property type="project" value="TreeGrafter"/>
</dbReference>
<protein>
    <recommendedName>
        <fullName evidence="1">RNA-editing substrate-binding complex 6 protein domain-containing protein</fullName>
    </recommendedName>
</protein>
<dbReference type="PANTHER" id="PTHR21228:SF40">
    <property type="entry name" value="LD45607P"/>
    <property type="match status" value="1"/>
</dbReference>
<evidence type="ECO:0000313" key="2">
    <source>
        <dbReference type="EMBL" id="EDO07322.1"/>
    </source>
</evidence>
<dbReference type="AlphaFoldDB" id="A7AS03"/>
<dbReference type="EMBL" id="AAXT01000002">
    <property type="protein sequence ID" value="EDO07322.1"/>
    <property type="molecule type" value="Genomic_DNA"/>
</dbReference>
<reference evidence="3" key="2">
    <citation type="journal article" date="2020" name="Data Brief">
        <title>Transcriptome dataset of Babesia bovis life stages within vertebrate and invertebrate hosts.</title>
        <authorList>
            <person name="Ueti M.W."/>
            <person name="Johnson W.C."/>
            <person name="Kappmeyer L.S."/>
            <person name="Herndon D.R."/>
            <person name="Mousel M.R."/>
            <person name="Reif K.E."/>
            <person name="Taus N.S."/>
            <person name="Ifeonu O.O."/>
            <person name="Silva J.C."/>
            <person name="Suarez C.E."/>
            <person name="Brayton K.A."/>
        </authorList>
    </citation>
    <scope>NUCLEOTIDE SEQUENCE [LARGE SCALE GENOMIC DNA]</scope>
</reference>
<dbReference type="STRING" id="5865.A7AS03"/>
<accession>A7AS03</accession>
<dbReference type="GO" id="GO:0005759">
    <property type="term" value="C:mitochondrial matrix"/>
    <property type="evidence" value="ECO:0007669"/>
    <property type="project" value="TreeGrafter"/>
</dbReference>
<name>A7AS03_BABBO</name>
<dbReference type="GeneID" id="5479124"/>
<keyword evidence="3" id="KW-1185">Reference proteome</keyword>
<dbReference type="GO" id="GO:0035770">
    <property type="term" value="C:ribonucleoprotein granule"/>
    <property type="evidence" value="ECO:0007669"/>
    <property type="project" value="TreeGrafter"/>
</dbReference>
<dbReference type="KEGG" id="bbo:BBOV_IV009680"/>
<dbReference type="GO" id="GO:0000963">
    <property type="term" value="P:mitochondrial RNA processing"/>
    <property type="evidence" value="ECO:0007669"/>
    <property type="project" value="TreeGrafter"/>
</dbReference>
<dbReference type="InterPro" id="IPR050870">
    <property type="entry name" value="FAST_kinase"/>
</dbReference>
<dbReference type="InParanoid" id="A7AS03"/>
<reference evidence="2 3" key="1">
    <citation type="journal article" date="2007" name="PLoS Pathog.">
        <title>Genome sequence of Babesia bovis and comparative analysis of apicomplexan hemoprotozoa.</title>
        <authorList>
            <person name="Brayton K.A."/>
            <person name="Lau A.O.T."/>
            <person name="Herndon D.R."/>
            <person name="Hannick L."/>
            <person name="Kappmeyer L.S."/>
            <person name="Berens S.J."/>
            <person name="Bidwell S.L."/>
            <person name="Brown W.C."/>
            <person name="Crabtree J."/>
            <person name="Fadrosh D."/>
            <person name="Feldblum T."/>
            <person name="Forberger H.A."/>
            <person name="Haas B.J."/>
            <person name="Howell J.M."/>
            <person name="Khouri H."/>
            <person name="Koo H."/>
            <person name="Mann D.J."/>
            <person name="Norimine J."/>
            <person name="Paulsen I.T."/>
            <person name="Radune D."/>
            <person name="Ren Q."/>
            <person name="Smith R.K. Jr."/>
            <person name="Suarez C.E."/>
            <person name="White O."/>
            <person name="Wortman J.R."/>
            <person name="Knowles D.P. Jr."/>
            <person name="McElwain T.F."/>
            <person name="Nene V.M."/>
        </authorList>
    </citation>
    <scope>NUCLEOTIDE SEQUENCE [LARGE SCALE GENOMIC DNA]</scope>
    <source>
        <strain evidence="2">T2Bo</strain>
    </source>
</reference>
<comment type="caution">
    <text evidence="2">The sequence shown here is derived from an EMBL/GenBank/DDBJ whole genome shotgun (WGS) entry which is preliminary data.</text>
</comment>
<reference evidence="3" key="3">
    <citation type="journal article" date="2021" name="Int. J. Parasitol.">
        <title>Comparative analysis of gene expression between Babesia bovis blood stages and kinetes allowed by improved genome annotation.</title>
        <authorList>
            <person name="Ueti M.W."/>
            <person name="Johnson W.C."/>
            <person name="Kappmeyer L.S."/>
            <person name="Herndon D.R."/>
            <person name="Mousel M.R."/>
            <person name="Reif K.E."/>
            <person name="Taus N.S."/>
            <person name="Ifeonu O.O."/>
            <person name="Silva J.C."/>
            <person name="Suarez C.E."/>
            <person name="Brayton K.A."/>
        </authorList>
    </citation>
    <scope>NUCLEOTIDE SEQUENCE [LARGE SCALE GENOMIC DNA]</scope>
</reference>
<dbReference type="Pfam" id="PF26188">
    <property type="entry name" value="RESC6"/>
    <property type="match status" value="1"/>
</dbReference>
<sequence>MGNQSRPVSSLIHEASRLVSRIVESSKHGECSITLWRDYSNAVVNIASFMDIKDIVKVLDAYSFMRYRHVKLLDTLATRVFELLYKMNGTDIVSVLRSYAILEHRNDFMFRLMLPEVSKLLELLSLTDLSSIFYSYSRLGYYNHHLTSCVEAAIVENIQHVRPKELSYVLNGLGKLRVRWNKLETVLGCRFCSIVDLCSHTDLGLIVNALGRLDFCGQPHLFSVVETEIYRKAVELNSQSISLVANAISRHSDAGKPLEFIGRHVKKRLKEFDIHSLCLLSAAFSRRGNVREDLFDSMAERVGSLSVQLYPRAVASLTFSYARTKHLYGPLMLFSGKHLERFMDFYTCNEAAMVLRAHNLLNIRNEDMLLALASNICKCYPDMVLVRGDDTVPEERLSYAIGVQFNDVSDNEFISQDQHVQPNERKASDTTNDPDMTHINHLVIIPTDIFCNQARSKNFLQSGLLHSLLWIIQSYAMHGVWNEGDVKGALQRVANEVACRQHELTPLVTCHLLYALSKLNYRFDALLELLLLEIRDPRINSVFEQDYLRVAYSAMLSFGIDPESNGIYRIGTTELKSLMERCRNDTMKVVKCITHKDRQRDTANILKITVPFADDSYEPTHLSDSQVTYVHIPVCVATSVNAGRPAKDFADMLKYNFAI</sequence>
<dbReference type="Proteomes" id="UP000002173">
    <property type="component" value="Unassembled WGS sequence"/>
</dbReference>
<feature type="domain" description="RNA-editing substrate-binding complex 6 protein" evidence="1">
    <location>
        <begin position="44"/>
        <end position="223"/>
    </location>
</feature>
<dbReference type="InterPro" id="IPR058917">
    <property type="entry name" value="RESC6_dom"/>
</dbReference>
<dbReference type="PANTHER" id="PTHR21228">
    <property type="entry name" value="FAST LEU-RICH DOMAIN-CONTAINING"/>
    <property type="match status" value="1"/>
</dbReference>
<dbReference type="eggNOG" id="ENOG502SVDA">
    <property type="taxonomic scope" value="Eukaryota"/>
</dbReference>
<dbReference type="RefSeq" id="XP_001610890.1">
    <property type="nucleotide sequence ID" value="XM_001610840.1"/>
</dbReference>
<gene>
    <name evidence="2" type="ORF">BBOV_IV009680</name>
</gene>
<dbReference type="VEuPathDB" id="PiroplasmaDB:BBOV_IV009680"/>
<proteinExistence type="predicted"/>
<evidence type="ECO:0000313" key="3">
    <source>
        <dbReference type="Proteomes" id="UP000002173"/>
    </source>
</evidence>